<organism evidence="18 19">
    <name type="scientific">Luteimonas salinilitoris</name>
    <dbReference type="NCBI Taxonomy" id="3237697"/>
    <lineage>
        <taxon>Bacteria</taxon>
        <taxon>Pseudomonadati</taxon>
        <taxon>Pseudomonadota</taxon>
        <taxon>Gammaproteobacteria</taxon>
        <taxon>Lysobacterales</taxon>
        <taxon>Lysobacteraceae</taxon>
        <taxon>Luteimonas</taxon>
    </lineage>
</organism>
<evidence type="ECO:0000256" key="13">
    <source>
        <dbReference type="ARBA" id="ARBA00022982"/>
    </source>
</evidence>
<comment type="subcellular location">
    <subcellularLocation>
        <location evidence="3">Cell inner membrane</location>
        <topology evidence="3">Multi-pass membrane protein</topology>
    </subcellularLocation>
</comment>
<reference evidence="18 19" key="1">
    <citation type="submission" date="2024-07" db="EMBL/GenBank/DDBJ databases">
        <title>Luteimonas salilacus sp. nov., isolated from the shore soil of Salt Lake in Tibet of China.</title>
        <authorList>
            <person name="Zhang X."/>
            <person name="Li A."/>
        </authorList>
    </citation>
    <scope>NUCLEOTIDE SEQUENCE [LARGE SCALE GENOMIC DNA]</scope>
    <source>
        <strain evidence="18 19">B3-2-R+30</strain>
    </source>
</reference>
<evidence type="ECO:0000256" key="12">
    <source>
        <dbReference type="ARBA" id="ARBA00022723"/>
    </source>
</evidence>
<name>A0ABV4HQF8_9GAMM</name>
<comment type="function">
    <text evidence="2">Membrane-anchoring subunit of succinate dehydrogenase (SDH).</text>
</comment>
<comment type="caution">
    <text evidence="18">The sequence shown here is derived from an EMBL/GenBank/DDBJ whole genome shotgun (WGS) entry which is preliminary data.</text>
</comment>
<keyword evidence="16 17" id="KW-0472">Membrane</keyword>
<keyword evidence="19" id="KW-1185">Reference proteome</keyword>
<evidence type="ECO:0000256" key="3">
    <source>
        <dbReference type="ARBA" id="ARBA00004429"/>
    </source>
</evidence>
<evidence type="ECO:0000313" key="18">
    <source>
        <dbReference type="EMBL" id="MEZ0474972.1"/>
    </source>
</evidence>
<dbReference type="CDD" id="cd03495">
    <property type="entry name" value="SQR_TypeC_SdhD_like"/>
    <property type="match status" value="1"/>
</dbReference>
<evidence type="ECO:0000313" key="19">
    <source>
        <dbReference type="Proteomes" id="UP001566331"/>
    </source>
</evidence>
<protein>
    <recommendedName>
        <fullName evidence="5">Succinate dehydrogenase hydrophobic membrane anchor subunit</fullName>
    </recommendedName>
</protein>
<keyword evidence="9" id="KW-0816">Tricarboxylic acid cycle</keyword>
<evidence type="ECO:0000256" key="8">
    <source>
        <dbReference type="ARBA" id="ARBA00022519"/>
    </source>
</evidence>
<keyword evidence="15" id="KW-0408">Iron</keyword>
<evidence type="ECO:0000256" key="6">
    <source>
        <dbReference type="ARBA" id="ARBA00022448"/>
    </source>
</evidence>
<evidence type="ECO:0000256" key="9">
    <source>
        <dbReference type="ARBA" id="ARBA00022532"/>
    </source>
</evidence>
<evidence type="ECO:0000256" key="7">
    <source>
        <dbReference type="ARBA" id="ARBA00022475"/>
    </source>
</evidence>
<evidence type="ECO:0000256" key="1">
    <source>
        <dbReference type="ARBA" id="ARBA00001971"/>
    </source>
</evidence>
<evidence type="ECO:0000256" key="15">
    <source>
        <dbReference type="ARBA" id="ARBA00023004"/>
    </source>
</evidence>
<keyword evidence="12" id="KW-0479">Metal-binding</keyword>
<dbReference type="NCBIfam" id="TIGR02968">
    <property type="entry name" value="succ_dehyd_anc"/>
    <property type="match status" value="1"/>
</dbReference>
<comment type="cofactor">
    <cofactor evidence="1">
        <name>heme</name>
        <dbReference type="ChEBI" id="CHEBI:30413"/>
    </cofactor>
</comment>
<keyword evidence="13" id="KW-0249">Electron transport</keyword>
<dbReference type="InterPro" id="IPR000701">
    <property type="entry name" value="SuccDH_FuR_B_TM-su"/>
</dbReference>
<dbReference type="Proteomes" id="UP001566331">
    <property type="component" value="Unassembled WGS sequence"/>
</dbReference>
<keyword evidence="8" id="KW-0997">Cell inner membrane</keyword>
<evidence type="ECO:0000256" key="2">
    <source>
        <dbReference type="ARBA" id="ARBA00004050"/>
    </source>
</evidence>
<keyword evidence="6" id="KW-0813">Transport</keyword>
<keyword evidence="11 17" id="KW-0812">Transmembrane</keyword>
<dbReference type="EMBL" id="JBFWIC010000012">
    <property type="protein sequence ID" value="MEZ0474972.1"/>
    <property type="molecule type" value="Genomic_DNA"/>
</dbReference>
<comment type="pathway">
    <text evidence="4">Carbohydrate metabolism; tricarboxylic acid cycle.</text>
</comment>
<dbReference type="RefSeq" id="WP_370564975.1">
    <property type="nucleotide sequence ID" value="NZ_JBFWIB010000011.1"/>
</dbReference>
<dbReference type="InterPro" id="IPR014312">
    <property type="entry name" value="Succ_DH_anchor"/>
</dbReference>
<feature type="transmembrane region" description="Helical" evidence="17">
    <location>
        <begin position="40"/>
        <end position="62"/>
    </location>
</feature>
<feature type="transmembrane region" description="Helical" evidence="17">
    <location>
        <begin position="74"/>
        <end position="91"/>
    </location>
</feature>
<evidence type="ECO:0000256" key="14">
    <source>
        <dbReference type="ARBA" id="ARBA00022989"/>
    </source>
</evidence>
<dbReference type="InterPro" id="IPR034804">
    <property type="entry name" value="SQR/QFR_C/D"/>
</dbReference>
<dbReference type="PANTHER" id="PTHR38689:SF1">
    <property type="entry name" value="SUCCINATE DEHYDROGENASE HYDROPHOBIC MEMBRANE ANCHOR SUBUNIT"/>
    <property type="match status" value="1"/>
</dbReference>
<sequence>MNDTKTVEAPARRDFRTPVARARGMGSAKSGTGHFWQQRVTAVVLALLVPWLIGTLVSMIGADLETVRETLARPWNAILMAVFALSMFWHTQMGLQVVIEDYVHARAVEVALQFLVILVCVVGAFASLYAIARIAVLA</sequence>
<evidence type="ECO:0000256" key="11">
    <source>
        <dbReference type="ARBA" id="ARBA00022692"/>
    </source>
</evidence>
<dbReference type="Gene3D" id="1.20.1300.10">
    <property type="entry name" value="Fumarate reductase/succinate dehydrogenase, transmembrane subunit"/>
    <property type="match status" value="1"/>
</dbReference>
<evidence type="ECO:0000256" key="17">
    <source>
        <dbReference type="SAM" id="Phobius"/>
    </source>
</evidence>
<keyword evidence="10" id="KW-0349">Heme</keyword>
<accession>A0ABV4HQF8</accession>
<feature type="transmembrane region" description="Helical" evidence="17">
    <location>
        <begin position="111"/>
        <end position="132"/>
    </location>
</feature>
<keyword evidence="7" id="KW-1003">Cell membrane</keyword>
<dbReference type="Pfam" id="PF01127">
    <property type="entry name" value="Sdh_cyt"/>
    <property type="match status" value="1"/>
</dbReference>
<dbReference type="SUPFAM" id="SSF81343">
    <property type="entry name" value="Fumarate reductase respiratory complex transmembrane subunits"/>
    <property type="match status" value="1"/>
</dbReference>
<evidence type="ECO:0000256" key="10">
    <source>
        <dbReference type="ARBA" id="ARBA00022617"/>
    </source>
</evidence>
<proteinExistence type="predicted"/>
<evidence type="ECO:0000256" key="5">
    <source>
        <dbReference type="ARBA" id="ARBA00019425"/>
    </source>
</evidence>
<keyword evidence="14 17" id="KW-1133">Transmembrane helix</keyword>
<gene>
    <name evidence="18" type="primary">sdhD</name>
    <name evidence="18" type="ORF">AB6713_10150</name>
</gene>
<dbReference type="PANTHER" id="PTHR38689">
    <property type="entry name" value="SUCCINATE DEHYDROGENASE HYDROPHOBIC MEMBRANE ANCHOR SUBUNIT"/>
    <property type="match status" value="1"/>
</dbReference>
<evidence type="ECO:0000256" key="4">
    <source>
        <dbReference type="ARBA" id="ARBA00005163"/>
    </source>
</evidence>
<evidence type="ECO:0000256" key="16">
    <source>
        <dbReference type="ARBA" id="ARBA00023136"/>
    </source>
</evidence>